<proteinExistence type="predicted"/>
<name>A0ACB9YVJ5_9PEZI</name>
<sequence length="644" mass="72381">MSNRQQTHERQASPPRRQRACAPCTKAKARCHFETGDIDDSCDRCRRMDIACAPQTTKSLRRPRQVKLARSGTVSEKHSNDGFSMRAVNYGHVLLGAGPFGISSNGTSTGSTISSPTPSTARDSPSGNGASVNTTREHHHPTSEQNHHRPSRPQQLLPSSPVRKPPQPGFGITWAQADQAVSDFRIKFTPFFPFVALDPDATAQELLAKKPLLFRAIMLAAAQLTLAKQREIKRSMLAYIGQHLLVMEERDLGLLQGLLVFIAWAEHDFYFDQKITYLTYLAMGYAHNIAITRPPPTMKQKMMVVVDPKDAKEAMLGHNLTTVLEESHTPEEQRAFLGCQYLLSINSSQFGRDGVLRGDYVNRCLNSLMRPTDFGADFILDKIVRFQQIVEQISERLPVPAEVESPKAFTISMSNEMQSIRNQLNQLFANMAREHRQFVLFWAMHNYVLVRLYLPASYLSPPSDKVAAEYQLQCMLYCLQAARSFFSTILSIGPEGFLFRSFASFAEILFVLVGASRLLLVEIEGWDLDEARRIFDFPSTLESLVSTFKVVINLRNQRAVEAAATFGVSLVPDNSGDEKDDRWFKYATKLEWIKNWFEAQLSGGSGIPGDPDAASGPFNWSEENQTLSPFMFGFLGDDNWNIEF</sequence>
<comment type="caution">
    <text evidence="1">The sequence shown here is derived from an EMBL/GenBank/DDBJ whole genome shotgun (WGS) entry which is preliminary data.</text>
</comment>
<protein>
    <submittedName>
        <fullName evidence="1">Uncharacterized protein</fullName>
    </submittedName>
</protein>
<evidence type="ECO:0000313" key="1">
    <source>
        <dbReference type="EMBL" id="KAI4863081.1"/>
    </source>
</evidence>
<accession>A0ACB9YVJ5</accession>
<dbReference type="Proteomes" id="UP001497700">
    <property type="component" value="Unassembled WGS sequence"/>
</dbReference>
<organism evidence="1 2">
    <name type="scientific">Hypoxylon rubiginosum</name>
    <dbReference type="NCBI Taxonomy" id="110542"/>
    <lineage>
        <taxon>Eukaryota</taxon>
        <taxon>Fungi</taxon>
        <taxon>Dikarya</taxon>
        <taxon>Ascomycota</taxon>
        <taxon>Pezizomycotina</taxon>
        <taxon>Sordariomycetes</taxon>
        <taxon>Xylariomycetidae</taxon>
        <taxon>Xylariales</taxon>
        <taxon>Hypoxylaceae</taxon>
        <taxon>Hypoxylon</taxon>
    </lineage>
</organism>
<keyword evidence="2" id="KW-1185">Reference proteome</keyword>
<dbReference type="EMBL" id="MU393512">
    <property type="protein sequence ID" value="KAI4863081.1"/>
    <property type="molecule type" value="Genomic_DNA"/>
</dbReference>
<reference evidence="1 2" key="1">
    <citation type="journal article" date="2022" name="New Phytol.">
        <title>Ecological generalism drives hyperdiversity of secondary metabolite gene clusters in xylarialean endophytes.</title>
        <authorList>
            <person name="Franco M.E.E."/>
            <person name="Wisecaver J.H."/>
            <person name="Arnold A.E."/>
            <person name="Ju Y.M."/>
            <person name="Slot J.C."/>
            <person name="Ahrendt S."/>
            <person name="Moore L.P."/>
            <person name="Eastman K.E."/>
            <person name="Scott K."/>
            <person name="Konkel Z."/>
            <person name="Mondo S.J."/>
            <person name="Kuo A."/>
            <person name="Hayes R.D."/>
            <person name="Haridas S."/>
            <person name="Andreopoulos B."/>
            <person name="Riley R."/>
            <person name="LaButti K."/>
            <person name="Pangilinan J."/>
            <person name="Lipzen A."/>
            <person name="Amirebrahimi M."/>
            <person name="Yan J."/>
            <person name="Adam C."/>
            <person name="Keymanesh K."/>
            <person name="Ng V."/>
            <person name="Louie K."/>
            <person name="Northen T."/>
            <person name="Drula E."/>
            <person name="Henrissat B."/>
            <person name="Hsieh H.M."/>
            <person name="Youens-Clark K."/>
            <person name="Lutzoni F."/>
            <person name="Miadlikowska J."/>
            <person name="Eastwood D.C."/>
            <person name="Hamelin R.C."/>
            <person name="Grigoriev I.V."/>
            <person name="U'Ren J.M."/>
        </authorList>
    </citation>
    <scope>NUCLEOTIDE SEQUENCE [LARGE SCALE GENOMIC DNA]</scope>
    <source>
        <strain evidence="1 2">CBS 119005</strain>
    </source>
</reference>
<evidence type="ECO:0000313" key="2">
    <source>
        <dbReference type="Proteomes" id="UP001497700"/>
    </source>
</evidence>
<gene>
    <name evidence="1" type="ORF">F4820DRAFT_428310</name>
</gene>